<feature type="domain" description="SMP-LTD" evidence="14">
    <location>
        <begin position="303"/>
        <end position="548"/>
    </location>
</feature>
<dbReference type="OrthoDB" id="419768at2759"/>
<dbReference type="InterPro" id="IPR035892">
    <property type="entry name" value="C2_domain_sf"/>
</dbReference>
<evidence type="ECO:0000256" key="12">
    <source>
        <dbReference type="SAM" id="Phobius"/>
    </source>
</evidence>
<sequence>MATYSGSHKIPTVQEFRETERQREQAAASNGTEVASDEAAEAPPQRSASGAHPPLSQYRTSISSGAATAPASEGAGGELRQRKPAATDSGAAPPPPPKDGDDVEGDDEYTSQSGAAEKERLKKQSQPKGKPTDSFKAKGERKVDDPTTGGKVIVADGHDSGKVSPDKLEARYFDGDSKKGFSTNWPNDRSKHDPVHVSPAPAEPSNILIHPFPEPLDVGSMTRLTGAFHKLEIGLLVGSAVIWLFTAFGSGYWKFFLRSTIVFGGAFGAITAVHLALRQVEKDMEGVRTHMHTQRGQDYAPPIPESVEWLNAMIAIVWRQIDPATFIPMADQIEDVMQQSVPGFIQAVKISDLSQGTNPFRMVCLRALADVMGEKGYPRAEWMKEGQPEPKAQTDKKAEIAAKKDDADGDGISDDDEAGDFYNVECSFSYSARPGTTNKDRAENIHLLIEFFLGAYDLFQVPLPVWVQIEHISGTIRLRCQFVSSPPYIRNVTFSLMGVPRVEVSVQPMAKAIPNLLDMPLISGFVQSAIAAAANEYVAPKSMTMNLEEMLSGGAANDTNTVGVLWVKLGHGEGLSAQDSNGKSDPYVNIAFSKFGRPLYSSRIIFEDLNPNFNEYVPLLVSKDDVRGGEELSIQLWDSDERTADDIVGRIHAIPLGELMKHPNKMHDRTDHLAGFEDADEMIGTFTWSVGFFEKHKLNKDLQKQVEARKEKEKEAEAKEAGEKYKKPPPPTKEQEDAPPDATICPPDTRYKTAILGITVASISALATREVEEGLKGKEREGSMGQDVDATQEGKNLPSAYCEIVLNDDILYKTRVKPYSNAPVFNAGTETFVRDWTQANVTIIVRDARLREHDPILGIVQIPVGKTFTESSTVSAPYSLSDGIGYGRVNLTLNLRTLKLDLPKELSGWDTATVELLSEIEVSGSTPDWESRLKHAKIRASTGDDTQRMKPASKQPQINNSTGTATGSDDDENDPAVARLPVYDRYSSSLSFDFGGGGLIGGKPDAIAVFSLAEIADNEATDIEVAILSSPHPGTLRRNYIDEFTKKTHEFEVVGKLRCRIRVDSGLDEDHERLAKGRYARHAYDVYDRTIAMPERAEKNSHANDDGVVDRKEQKAMDAAKTKALHARHRGSYGYAPVRTSVWAKDGLKERFRKVGNTITGKKDNDSQEKKVASEA</sequence>
<keyword evidence="10 12" id="KW-0472">Membrane</keyword>
<feature type="compositionally biased region" description="Polar residues" evidence="11">
    <location>
        <begin position="954"/>
        <end position="967"/>
    </location>
</feature>
<feature type="region of interest" description="Disordered" evidence="11">
    <location>
        <begin position="1156"/>
        <end position="1176"/>
    </location>
</feature>
<accession>A0A316U9T7</accession>
<dbReference type="InterPro" id="IPR057349">
    <property type="entry name" value="C2_Mug190_3rd"/>
</dbReference>
<feature type="domain" description="C2" evidence="13">
    <location>
        <begin position="539"/>
        <end position="671"/>
    </location>
</feature>
<evidence type="ECO:0000256" key="3">
    <source>
        <dbReference type="ARBA" id="ARBA00022553"/>
    </source>
</evidence>
<evidence type="ECO:0000259" key="13">
    <source>
        <dbReference type="PROSITE" id="PS50004"/>
    </source>
</evidence>
<dbReference type="CDD" id="cd21676">
    <property type="entry name" value="SMP_Mug190"/>
    <property type="match status" value="1"/>
</dbReference>
<dbReference type="InterPro" id="IPR037765">
    <property type="entry name" value="C2B_Tricalbin"/>
</dbReference>
<feature type="region of interest" description="Disordered" evidence="11">
    <location>
        <begin position="383"/>
        <end position="413"/>
    </location>
</feature>
<keyword evidence="6" id="KW-0256">Endoplasmic reticulum</keyword>
<feature type="region of interest" description="Disordered" evidence="11">
    <location>
        <begin position="180"/>
        <end position="200"/>
    </location>
</feature>
<dbReference type="CDD" id="cd04041">
    <property type="entry name" value="C2A_fungal"/>
    <property type="match status" value="1"/>
</dbReference>
<dbReference type="STRING" id="1684307.A0A316U9T7"/>
<proteinExistence type="predicted"/>
<dbReference type="GO" id="GO:0005789">
    <property type="term" value="C:endoplasmic reticulum membrane"/>
    <property type="evidence" value="ECO:0007669"/>
    <property type="project" value="UniProtKB-SubCell"/>
</dbReference>
<evidence type="ECO:0000256" key="6">
    <source>
        <dbReference type="ARBA" id="ARBA00022824"/>
    </source>
</evidence>
<feature type="region of interest" description="Disordered" evidence="11">
    <location>
        <begin position="1"/>
        <end position="162"/>
    </location>
</feature>
<evidence type="ECO:0000256" key="2">
    <source>
        <dbReference type="ARBA" id="ARBA00022448"/>
    </source>
</evidence>
<dbReference type="InterPro" id="IPR031468">
    <property type="entry name" value="SMP_LBD"/>
</dbReference>
<dbReference type="GO" id="GO:0006869">
    <property type="term" value="P:lipid transport"/>
    <property type="evidence" value="ECO:0007669"/>
    <property type="project" value="UniProtKB-KW"/>
</dbReference>
<dbReference type="PANTHER" id="PTHR47348">
    <property type="entry name" value="MEIOTICALLY UP-REGULATED GENE 190 PROTEIN"/>
    <property type="match status" value="1"/>
</dbReference>
<evidence type="ECO:0000256" key="11">
    <source>
        <dbReference type="SAM" id="MobiDB-lite"/>
    </source>
</evidence>
<reference evidence="15 16" key="1">
    <citation type="journal article" date="2018" name="Mol. Biol. Evol.">
        <title>Broad Genomic Sampling Reveals a Smut Pathogenic Ancestry of the Fungal Clade Ustilaginomycotina.</title>
        <authorList>
            <person name="Kijpornyongpan T."/>
            <person name="Mondo S.J."/>
            <person name="Barry K."/>
            <person name="Sandor L."/>
            <person name="Lee J."/>
            <person name="Lipzen A."/>
            <person name="Pangilinan J."/>
            <person name="LaButti K."/>
            <person name="Hainaut M."/>
            <person name="Henrissat B."/>
            <person name="Grigoriev I.V."/>
            <person name="Spatafora J.W."/>
            <person name="Aime M.C."/>
        </authorList>
    </citation>
    <scope>NUCLEOTIDE SEQUENCE [LARGE SCALE GENOMIC DNA]</scope>
    <source>
        <strain evidence="15 16">MCA 4718</strain>
    </source>
</reference>
<dbReference type="InterPro" id="IPR000008">
    <property type="entry name" value="C2_dom"/>
</dbReference>
<gene>
    <name evidence="15" type="ORF">BCV69DRAFT_282303</name>
</gene>
<dbReference type="Pfam" id="PF00168">
    <property type="entry name" value="C2"/>
    <property type="match status" value="2"/>
</dbReference>
<feature type="compositionally biased region" description="Basic and acidic residues" evidence="11">
    <location>
        <begin position="708"/>
        <end position="726"/>
    </location>
</feature>
<keyword evidence="9" id="KW-0446">Lipid-binding</keyword>
<dbReference type="SUPFAM" id="SSF49562">
    <property type="entry name" value="C2 domain (Calcium/lipid-binding domain, CaLB)"/>
    <property type="match status" value="2"/>
</dbReference>
<keyword evidence="5" id="KW-0677">Repeat</keyword>
<evidence type="ECO:0000256" key="4">
    <source>
        <dbReference type="ARBA" id="ARBA00022692"/>
    </source>
</evidence>
<feature type="domain" description="C2" evidence="13">
    <location>
        <begin position="736"/>
        <end position="878"/>
    </location>
</feature>
<evidence type="ECO:0000256" key="7">
    <source>
        <dbReference type="ARBA" id="ARBA00022989"/>
    </source>
</evidence>
<keyword evidence="7 12" id="KW-1133">Transmembrane helix</keyword>
<feature type="compositionally biased region" description="Polar residues" evidence="11">
    <location>
        <begin position="57"/>
        <end position="66"/>
    </location>
</feature>
<keyword evidence="3" id="KW-0597">Phosphoprotein</keyword>
<name>A0A316U9T7_9BASI</name>
<keyword evidence="4 12" id="KW-0812">Transmembrane</keyword>
<dbReference type="AlphaFoldDB" id="A0A316U9T7"/>
<feature type="region of interest" description="Disordered" evidence="11">
    <location>
        <begin position="708"/>
        <end position="745"/>
    </location>
</feature>
<dbReference type="EMBL" id="KZ819325">
    <property type="protein sequence ID" value="PWN21584.1"/>
    <property type="molecule type" value="Genomic_DNA"/>
</dbReference>
<evidence type="ECO:0000256" key="9">
    <source>
        <dbReference type="ARBA" id="ARBA00023121"/>
    </source>
</evidence>
<evidence type="ECO:0008006" key="17">
    <source>
        <dbReference type="Google" id="ProtNLM"/>
    </source>
</evidence>
<keyword evidence="8" id="KW-0445">Lipid transport</keyword>
<dbReference type="PROSITE" id="PS50004">
    <property type="entry name" value="C2"/>
    <property type="match status" value="2"/>
</dbReference>
<dbReference type="Pfam" id="PF25669">
    <property type="entry name" value="SMP_MUG190-like"/>
    <property type="match status" value="1"/>
</dbReference>
<evidence type="ECO:0000313" key="15">
    <source>
        <dbReference type="EMBL" id="PWN21584.1"/>
    </source>
</evidence>
<feature type="transmembrane region" description="Helical" evidence="12">
    <location>
        <begin position="255"/>
        <end position="277"/>
    </location>
</feature>
<evidence type="ECO:0000256" key="10">
    <source>
        <dbReference type="ARBA" id="ARBA00023136"/>
    </source>
</evidence>
<dbReference type="InterPro" id="IPR037767">
    <property type="entry name" value="C2A_Mug190-like"/>
</dbReference>
<comment type="subcellular location">
    <subcellularLocation>
        <location evidence="1">Endoplasmic reticulum membrane</location>
    </subcellularLocation>
</comment>
<feature type="compositionally biased region" description="Basic and acidic residues" evidence="11">
    <location>
        <begin position="15"/>
        <end position="24"/>
    </location>
</feature>
<feature type="compositionally biased region" description="Basic and acidic residues" evidence="11">
    <location>
        <begin position="130"/>
        <end position="145"/>
    </location>
</feature>
<feature type="transmembrane region" description="Helical" evidence="12">
    <location>
        <begin position="231"/>
        <end position="249"/>
    </location>
</feature>
<evidence type="ECO:0000259" key="14">
    <source>
        <dbReference type="PROSITE" id="PS51847"/>
    </source>
</evidence>
<organism evidence="15 16">
    <name type="scientific">Pseudomicrostroma glucosiphilum</name>
    <dbReference type="NCBI Taxonomy" id="1684307"/>
    <lineage>
        <taxon>Eukaryota</taxon>
        <taxon>Fungi</taxon>
        <taxon>Dikarya</taxon>
        <taxon>Basidiomycota</taxon>
        <taxon>Ustilaginomycotina</taxon>
        <taxon>Exobasidiomycetes</taxon>
        <taxon>Microstromatales</taxon>
        <taxon>Microstromatales incertae sedis</taxon>
        <taxon>Pseudomicrostroma</taxon>
    </lineage>
</organism>
<keyword evidence="2" id="KW-0813">Transport</keyword>
<evidence type="ECO:0000313" key="16">
    <source>
        <dbReference type="Proteomes" id="UP000245942"/>
    </source>
</evidence>
<dbReference type="RefSeq" id="XP_025348744.1">
    <property type="nucleotide sequence ID" value="XM_025492311.1"/>
</dbReference>
<protein>
    <recommendedName>
        <fullName evidence="17">C2 domain-containing protein</fullName>
    </recommendedName>
</protein>
<feature type="compositionally biased region" description="Basic and acidic residues" evidence="11">
    <location>
        <begin position="383"/>
        <end position="406"/>
    </location>
</feature>
<evidence type="ECO:0000256" key="1">
    <source>
        <dbReference type="ARBA" id="ARBA00004586"/>
    </source>
</evidence>
<feature type="compositionally biased region" description="Basic and acidic residues" evidence="11">
    <location>
        <begin position="1161"/>
        <end position="1176"/>
    </location>
</feature>
<dbReference type="PROSITE" id="PS51847">
    <property type="entry name" value="SMP"/>
    <property type="match status" value="1"/>
</dbReference>
<dbReference type="GO" id="GO:0008289">
    <property type="term" value="F:lipid binding"/>
    <property type="evidence" value="ECO:0007669"/>
    <property type="project" value="UniProtKB-KW"/>
</dbReference>
<evidence type="ECO:0000256" key="5">
    <source>
        <dbReference type="ARBA" id="ARBA00022737"/>
    </source>
</evidence>
<dbReference type="Proteomes" id="UP000245942">
    <property type="component" value="Unassembled WGS sequence"/>
</dbReference>
<keyword evidence="16" id="KW-1185">Reference proteome</keyword>
<feature type="region of interest" description="Disordered" evidence="11">
    <location>
        <begin position="939"/>
        <end position="976"/>
    </location>
</feature>
<evidence type="ECO:0000256" key="8">
    <source>
        <dbReference type="ARBA" id="ARBA00023055"/>
    </source>
</evidence>
<dbReference type="Pfam" id="PF25331">
    <property type="entry name" value="C2_Mug190_3rd"/>
    <property type="match status" value="1"/>
</dbReference>
<dbReference type="GeneID" id="37014045"/>
<dbReference type="SMART" id="SM00239">
    <property type="entry name" value="C2"/>
    <property type="match status" value="2"/>
</dbReference>
<dbReference type="PANTHER" id="PTHR47348:SF3">
    <property type="entry name" value="MEIOTICALLY UP-REGULATED GENE 190 PROTEIN"/>
    <property type="match status" value="1"/>
</dbReference>
<dbReference type="Gene3D" id="2.60.40.150">
    <property type="entry name" value="C2 domain"/>
    <property type="match status" value="2"/>
</dbReference>
<dbReference type="CDD" id="cd04052">
    <property type="entry name" value="C2B_Tricalbin-like"/>
    <property type="match status" value="1"/>
</dbReference>
<dbReference type="GO" id="GO:0061817">
    <property type="term" value="P:endoplasmic reticulum-plasma membrane tethering"/>
    <property type="evidence" value="ECO:0007669"/>
    <property type="project" value="InterPro"/>
</dbReference>